<dbReference type="Proteomes" id="UP000245626">
    <property type="component" value="Unassembled WGS sequence"/>
</dbReference>
<sequence>HVYPTSGGQYHWAFALSPPRYRNVVAFFTGWIATSGWVALTATASSLAGQLIVGLIAIMHDNYESKPWHIFLVYIAFAIGAWFINAFGARILDGLNKVAMTWSLVGALVITITCLSRASPNYQSGTYVFGTLVNYTGWPDGIAFILGLLQSTFALIGVDGATHLIDEIERPSMTAPRAMILSVVIGASSTFVVLVVFLFVLTDLETVVSGSNGALLEIIYQATRNRVAAVCLLVFPVVSMAFTATALLTTSSRMTEAFARDRGLPFSRILSKISREVPIAALTLTTFWVIVFGCIYLGSSAALNAILGSSIVLLQASYFVPIFLVLLGGRSKLLDLDGLPPRTFSLGRILGPLINAFSLVFIIFTNIFFLFPPALPVSGSSMNYTVVVCAVVAILSTIAWFTQGRKHFKGPLDMDEVLLRTRGLAVLGGREESLPDHGQGATTALETEKVEVTQ</sequence>
<keyword evidence="2" id="KW-1185">Reference proteome</keyword>
<reference evidence="1 2" key="1">
    <citation type="journal article" date="2018" name="Mol. Biol. Evol.">
        <title>Broad Genomic Sampling Reveals a Smut Pathogenic Ancestry of the Fungal Clade Ustilaginomycotina.</title>
        <authorList>
            <person name="Kijpornyongpan T."/>
            <person name="Mondo S.J."/>
            <person name="Barry K."/>
            <person name="Sandor L."/>
            <person name="Lee J."/>
            <person name="Lipzen A."/>
            <person name="Pangilinan J."/>
            <person name="LaButti K."/>
            <person name="Hainaut M."/>
            <person name="Henrissat B."/>
            <person name="Grigoriev I.V."/>
            <person name="Spatafora J.W."/>
            <person name="Aime M.C."/>
        </authorList>
    </citation>
    <scope>NUCLEOTIDE SEQUENCE [LARGE SCALE GENOMIC DNA]</scope>
    <source>
        <strain evidence="1 2">SA 807</strain>
    </source>
</reference>
<dbReference type="EMBL" id="KZ819998">
    <property type="protein sequence ID" value="PWN49854.1"/>
    <property type="molecule type" value="Genomic_DNA"/>
</dbReference>
<feature type="non-terminal residue" evidence="1">
    <location>
        <position position="1"/>
    </location>
</feature>
<organism evidence="1 2">
    <name type="scientific">Violaceomyces palustris</name>
    <dbReference type="NCBI Taxonomy" id="1673888"/>
    <lineage>
        <taxon>Eukaryota</taxon>
        <taxon>Fungi</taxon>
        <taxon>Dikarya</taxon>
        <taxon>Basidiomycota</taxon>
        <taxon>Ustilaginomycotina</taxon>
        <taxon>Ustilaginomycetes</taxon>
        <taxon>Violaceomycetales</taxon>
        <taxon>Violaceomycetaceae</taxon>
        <taxon>Violaceomyces</taxon>
    </lineage>
</organism>
<proteinExistence type="predicted"/>
<accession>A0ACD0NVV3</accession>
<evidence type="ECO:0000313" key="1">
    <source>
        <dbReference type="EMBL" id="PWN49854.1"/>
    </source>
</evidence>
<protein>
    <submittedName>
        <fullName evidence="1">Uncharacterized protein</fullName>
    </submittedName>
</protein>
<evidence type="ECO:0000313" key="2">
    <source>
        <dbReference type="Proteomes" id="UP000245626"/>
    </source>
</evidence>
<gene>
    <name evidence="1" type="ORF">IE53DRAFT_369407</name>
</gene>
<name>A0ACD0NVV3_9BASI</name>